<dbReference type="InterPro" id="IPR036922">
    <property type="entry name" value="Rieske_2Fe-2S_sf"/>
</dbReference>
<evidence type="ECO:0000256" key="7">
    <source>
        <dbReference type="RuleBase" id="RU362132"/>
    </source>
</evidence>
<gene>
    <name evidence="10" type="primary">poxL</name>
    <name evidence="10" type="ordered locus">AMED_5087</name>
</gene>
<dbReference type="SUPFAM" id="SSF52518">
    <property type="entry name" value="Thiamin diphosphate-binding fold (THDP-binding)"/>
    <property type="match status" value="2"/>
</dbReference>
<dbReference type="Gene3D" id="3.40.50.1220">
    <property type="entry name" value="TPP-binding domain"/>
    <property type="match status" value="1"/>
</dbReference>
<name>A0A0H3D994_AMYMU</name>
<comment type="similarity">
    <text evidence="1 7">Belongs to the TPP enzyme family.</text>
</comment>
<dbReference type="HOGENOM" id="CLU_013748_3_0_11"/>
<sequence>MADWHRVDPADVPADGRVRSVTVDGRSVALSRCGARLGALENRCPHQGGPLGEGSIEKGWLRCPWHGYDYDPLTGQPPEGFGDAVTTYPVEERPDGVFVELPEPAAAVRTVADVLVETLVAWGVRHVFGMVGHSNLGFAEALRRAEARGELTYVGIRHEGAAAFAASAYGKLTGRPAACFAIAGPGSTNLLTGLYDAKLDGAPVLAISGQVPSKVLGRGAFQDVDLSAVFRDVAVSTTTVHSGSDHAELAALAVKHALDRRGVAHLVLPDEVQVQPSDATPATPDGRWVRRSGPPDAASVTAAAALVRDARRPVFVVGHGARDAAAEVTALAERLGAPVLTTFKAKGLVPDTHPLGAGVLGRSGTPAASWLMNEADLLIAVGASFSNHTGIAAYKPILQLDDDPAAIGRFDAVTTALLGDARLALGALTAELRETKAEDQRPDVAARWAIWRAEKARRVADDRGRGVSAAAVFDALSRHLPEDAVVTVDVGNHAYSLGRYLESKGQPVLMSGYLGSIGFGYPAALGAWAAAPDRPIVAVTGDGGFGQYATELTTAVKYGIPVKHLLLNNNALGKISKEQLAGDYPVWQTSLVNPDWAAYAELCGATGISVTARDQLDEAMAALFAADGPALLCVEQDAELL</sequence>
<dbReference type="GO" id="GO:0016705">
    <property type="term" value="F:oxidoreductase activity, acting on paired donors, with incorporation or reduction of molecular oxygen"/>
    <property type="evidence" value="ECO:0007669"/>
    <property type="project" value="UniProtKB-ARBA"/>
</dbReference>
<dbReference type="Proteomes" id="UP000000328">
    <property type="component" value="Chromosome"/>
</dbReference>
<evidence type="ECO:0000256" key="2">
    <source>
        <dbReference type="ARBA" id="ARBA00022714"/>
    </source>
</evidence>
<dbReference type="SUPFAM" id="SSF52467">
    <property type="entry name" value="DHS-like NAD/FAD-binding domain"/>
    <property type="match status" value="1"/>
</dbReference>
<dbReference type="KEGG" id="amd:AMED_5087"/>
<evidence type="ECO:0000256" key="5">
    <source>
        <dbReference type="ARBA" id="ARBA00023014"/>
    </source>
</evidence>
<keyword evidence="10" id="KW-0670">Pyruvate</keyword>
<dbReference type="PANTHER" id="PTHR42981:SF2">
    <property type="entry name" value="PYRUVATE DEHYDROGENASE [UBIQUINONE]"/>
    <property type="match status" value="1"/>
</dbReference>
<dbReference type="InterPro" id="IPR011766">
    <property type="entry name" value="TPP_enzyme_TPP-bd"/>
</dbReference>
<dbReference type="Pfam" id="PF00355">
    <property type="entry name" value="Rieske"/>
    <property type="match status" value="1"/>
</dbReference>
<dbReference type="CDD" id="cd07039">
    <property type="entry name" value="TPP_PYR_POX"/>
    <property type="match status" value="1"/>
</dbReference>
<dbReference type="AlphaFoldDB" id="A0A0H3D994"/>
<accession>A0A0H3D994</accession>
<dbReference type="PATRIC" id="fig|749927.5.peg.5262"/>
<dbReference type="Gene3D" id="3.40.50.970">
    <property type="match status" value="2"/>
</dbReference>
<dbReference type="eggNOG" id="COG2146">
    <property type="taxonomic scope" value="Bacteria"/>
</dbReference>
<dbReference type="InterPro" id="IPR012000">
    <property type="entry name" value="Thiamin_PyroP_enz_cen_dom"/>
</dbReference>
<dbReference type="InterPro" id="IPR029035">
    <property type="entry name" value="DHS-like_NAD/FAD-binding_dom"/>
</dbReference>
<dbReference type="GO" id="GO:0051537">
    <property type="term" value="F:2 iron, 2 sulfur cluster binding"/>
    <property type="evidence" value="ECO:0007669"/>
    <property type="project" value="UniProtKB-KW"/>
</dbReference>
<dbReference type="GO" id="GO:0004497">
    <property type="term" value="F:monooxygenase activity"/>
    <property type="evidence" value="ECO:0007669"/>
    <property type="project" value="UniProtKB-ARBA"/>
</dbReference>
<evidence type="ECO:0000256" key="4">
    <source>
        <dbReference type="ARBA" id="ARBA00023004"/>
    </source>
</evidence>
<feature type="domain" description="Rieske" evidence="9">
    <location>
        <begin position="4"/>
        <end position="99"/>
    </location>
</feature>
<dbReference type="InterPro" id="IPR000399">
    <property type="entry name" value="TPP-bd_CS"/>
</dbReference>
<keyword evidence="2" id="KW-0001">2Fe-2S</keyword>
<evidence type="ECO:0000313" key="11">
    <source>
        <dbReference type="Proteomes" id="UP000000328"/>
    </source>
</evidence>
<organism evidence="10 11">
    <name type="scientific">Amycolatopsis mediterranei (strain U-32)</name>
    <dbReference type="NCBI Taxonomy" id="749927"/>
    <lineage>
        <taxon>Bacteria</taxon>
        <taxon>Bacillati</taxon>
        <taxon>Actinomycetota</taxon>
        <taxon>Actinomycetes</taxon>
        <taxon>Pseudonocardiales</taxon>
        <taxon>Pseudonocardiaceae</taxon>
        <taxon>Amycolatopsis</taxon>
    </lineage>
</organism>
<dbReference type="GO" id="GO:0000287">
    <property type="term" value="F:magnesium ion binding"/>
    <property type="evidence" value="ECO:0007669"/>
    <property type="project" value="InterPro"/>
</dbReference>
<dbReference type="RefSeq" id="WP_013226913.1">
    <property type="nucleotide sequence ID" value="NC_014318.1"/>
</dbReference>
<dbReference type="Pfam" id="PF02775">
    <property type="entry name" value="TPP_enzyme_C"/>
    <property type="match status" value="1"/>
</dbReference>
<feature type="region of interest" description="Disordered" evidence="8">
    <location>
        <begin position="275"/>
        <end position="294"/>
    </location>
</feature>
<protein>
    <submittedName>
        <fullName evidence="10">Pyruvate oxidase</fullName>
    </submittedName>
</protein>
<dbReference type="Gene3D" id="2.102.10.10">
    <property type="entry name" value="Rieske [2Fe-2S] iron-sulphur domain"/>
    <property type="match status" value="1"/>
</dbReference>
<dbReference type="GeneID" id="92872796"/>
<dbReference type="OrthoDB" id="9795104at2"/>
<dbReference type="PROSITE" id="PS00187">
    <property type="entry name" value="TPP_ENZYMES"/>
    <property type="match status" value="1"/>
</dbReference>
<evidence type="ECO:0000256" key="6">
    <source>
        <dbReference type="ARBA" id="ARBA00023052"/>
    </source>
</evidence>
<dbReference type="CDD" id="cd03467">
    <property type="entry name" value="Rieske"/>
    <property type="match status" value="1"/>
</dbReference>
<dbReference type="InterPro" id="IPR012001">
    <property type="entry name" value="Thiamin_PyroP_enz_TPP-bd_dom"/>
</dbReference>
<keyword evidence="4" id="KW-0408">Iron</keyword>
<dbReference type="InterPro" id="IPR029061">
    <property type="entry name" value="THDP-binding"/>
</dbReference>
<dbReference type="InterPro" id="IPR047211">
    <property type="entry name" value="POXB-like"/>
</dbReference>
<dbReference type="SUPFAM" id="SSF50022">
    <property type="entry name" value="ISP domain"/>
    <property type="match status" value="1"/>
</dbReference>
<evidence type="ECO:0000256" key="3">
    <source>
        <dbReference type="ARBA" id="ARBA00022723"/>
    </source>
</evidence>
<reference evidence="10 11" key="1">
    <citation type="journal article" date="2010" name="Cell Res.">
        <title>Complete genome sequence of the rifamycin SV-producing Amycolatopsis mediterranei U32 revealed its genetic characteristics in phylogeny and metabolism.</title>
        <authorList>
            <person name="Zhao W."/>
            <person name="Zhong Y."/>
            <person name="Yuan H."/>
            <person name="Wang J."/>
            <person name="Zheng H."/>
            <person name="Wang Y."/>
            <person name="Cen X."/>
            <person name="Xu F."/>
            <person name="Bai J."/>
            <person name="Han X."/>
            <person name="Lu G."/>
            <person name="Zhu Y."/>
            <person name="Shao Z."/>
            <person name="Yan H."/>
            <person name="Li C."/>
            <person name="Peng N."/>
            <person name="Zhang Z."/>
            <person name="Zhang Y."/>
            <person name="Lin W."/>
            <person name="Fan Y."/>
            <person name="Qin Z."/>
            <person name="Hu Y."/>
            <person name="Zhu B."/>
            <person name="Wang S."/>
            <person name="Ding X."/>
            <person name="Zhao G.P."/>
        </authorList>
    </citation>
    <scope>NUCLEOTIDE SEQUENCE [LARGE SCALE GENOMIC DNA]</scope>
    <source>
        <strain evidence="11">U-32</strain>
    </source>
</reference>
<keyword evidence="6 7" id="KW-0786">Thiamine pyrophosphate</keyword>
<evidence type="ECO:0000313" key="10">
    <source>
        <dbReference type="EMBL" id="ADJ46852.1"/>
    </source>
</evidence>
<dbReference type="InterPro" id="IPR017941">
    <property type="entry name" value="Rieske_2Fe-2S"/>
</dbReference>
<dbReference type="PANTHER" id="PTHR42981">
    <property type="entry name" value="PYRUVATE DEHYDROGENASE [UBIQUINONE]"/>
    <property type="match status" value="1"/>
</dbReference>
<keyword evidence="3" id="KW-0479">Metal-binding</keyword>
<evidence type="ECO:0000259" key="9">
    <source>
        <dbReference type="PROSITE" id="PS51296"/>
    </source>
</evidence>
<keyword evidence="5" id="KW-0411">Iron-sulfur</keyword>
<dbReference type="eggNOG" id="COG0028">
    <property type="taxonomic scope" value="Bacteria"/>
</dbReference>
<dbReference type="Pfam" id="PF02776">
    <property type="entry name" value="TPP_enzyme_N"/>
    <property type="match status" value="1"/>
</dbReference>
<evidence type="ECO:0000256" key="1">
    <source>
        <dbReference type="ARBA" id="ARBA00007812"/>
    </source>
</evidence>
<dbReference type="EMBL" id="CP002000">
    <property type="protein sequence ID" value="ADJ46852.1"/>
    <property type="molecule type" value="Genomic_DNA"/>
</dbReference>
<dbReference type="GO" id="GO:0030976">
    <property type="term" value="F:thiamine pyrophosphate binding"/>
    <property type="evidence" value="ECO:0007669"/>
    <property type="project" value="InterPro"/>
</dbReference>
<dbReference type="PROSITE" id="PS51296">
    <property type="entry name" value="RIESKE"/>
    <property type="match status" value="1"/>
</dbReference>
<evidence type="ECO:0000256" key="8">
    <source>
        <dbReference type="SAM" id="MobiDB-lite"/>
    </source>
</evidence>
<proteinExistence type="inferred from homology"/>
<dbReference type="InterPro" id="IPR047210">
    <property type="entry name" value="TPP_PYR_POXB-like"/>
</dbReference>
<dbReference type="Pfam" id="PF00205">
    <property type="entry name" value="TPP_enzyme_M"/>
    <property type="match status" value="1"/>
</dbReference>